<dbReference type="InterPro" id="IPR024180">
    <property type="entry name" value="Tetrapyrrole_Mease/MazG_pred"/>
</dbReference>
<evidence type="ECO:0000313" key="4">
    <source>
        <dbReference type="Proteomes" id="UP000242949"/>
    </source>
</evidence>
<dbReference type="GO" id="GO:0046047">
    <property type="term" value="P:TTP catabolic process"/>
    <property type="evidence" value="ECO:0007669"/>
    <property type="project" value="TreeGrafter"/>
</dbReference>
<dbReference type="AlphaFoldDB" id="A0A1G6MJ83"/>
<dbReference type="FunFam" id="1.10.287.1080:FF:000003">
    <property type="entry name" value="Nucleoside triphosphate pyrophosphohydrolase"/>
    <property type="match status" value="1"/>
</dbReference>
<keyword evidence="3" id="KW-0808">Transferase</keyword>
<name>A0A1G6MJ83_9BACI</name>
<dbReference type="GO" id="GO:0046052">
    <property type="term" value="P:UTP catabolic process"/>
    <property type="evidence" value="ECO:0007669"/>
    <property type="project" value="TreeGrafter"/>
</dbReference>
<dbReference type="GO" id="GO:0046076">
    <property type="term" value="P:dTTP catabolic process"/>
    <property type="evidence" value="ECO:0007669"/>
    <property type="project" value="TreeGrafter"/>
</dbReference>
<keyword evidence="4" id="KW-1185">Reference proteome</keyword>
<dbReference type="SUPFAM" id="SSF101386">
    <property type="entry name" value="all-alpha NTP pyrophosphatases"/>
    <property type="match status" value="2"/>
</dbReference>
<protein>
    <submittedName>
        <fullName evidence="3">Tetrapyrrole methylase family protein / MazG family protein</fullName>
    </submittedName>
</protein>
<dbReference type="CDD" id="cd11723">
    <property type="entry name" value="YabN_N_like"/>
    <property type="match status" value="1"/>
</dbReference>
<dbReference type="CDD" id="cd11528">
    <property type="entry name" value="NTP-PPase_MazG_Nterm"/>
    <property type="match status" value="1"/>
</dbReference>
<feature type="domain" description="NTP pyrophosphohydrolase MazG-like" evidence="2">
    <location>
        <begin position="251"/>
        <end position="324"/>
    </location>
</feature>
<dbReference type="GO" id="GO:0006203">
    <property type="term" value="P:dGTP catabolic process"/>
    <property type="evidence" value="ECO:0007669"/>
    <property type="project" value="TreeGrafter"/>
</dbReference>
<dbReference type="Pfam" id="PF03819">
    <property type="entry name" value="MazG"/>
    <property type="match status" value="2"/>
</dbReference>
<dbReference type="EMBL" id="FMYI01000011">
    <property type="protein sequence ID" value="SDC55354.1"/>
    <property type="molecule type" value="Genomic_DNA"/>
</dbReference>
<dbReference type="Proteomes" id="UP000242949">
    <property type="component" value="Unassembled WGS sequence"/>
</dbReference>
<dbReference type="CDD" id="cd11529">
    <property type="entry name" value="NTP-PPase_MazG_Cterm"/>
    <property type="match status" value="1"/>
</dbReference>
<dbReference type="InterPro" id="IPR014777">
    <property type="entry name" value="4pyrrole_Mease_sub1"/>
</dbReference>
<evidence type="ECO:0000259" key="1">
    <source>
        <dbReference type="Pfam" id="PF00590"/>
    </source>
</evidence>
<dbReference type="InterPro" id="IPR000878">
    <property type="entry name" value="4pyrrol_Mease"/>
</dbReference>
<dbReference type="Gene3D" id="3.40.1010.10">
    <property type="entry name" value="Cobalt-precorrin-4 Transmethylase, Domain 1"/>
    <property type="match status" value="1"/>
</dbReference>
<accession>A0A1G6MJ83</accession>
<gene>
    <name evidence="3" type="ORF">SAMN05421734_11131</name>
</gene>
<dbReference type="FunFam" id="1.10.287.1080:FF:000001">
    <property type="entry name" value="Nucleoside triphosphate pyrophosphohydrolase"/>
    <property type="match status" value="1"/>
</dbReference>
<dbReference type="GO" id="GO:0032259">
    <property type="term" value="P:methylation"/>
    <property type="evidence" value="ECO:0007669"/>
    <property type="project" value="UniProtKB-KW"/>
</dbReference>
<dbReference type="InterPro" id="IPR048011">
    <property type="entry name" value="NTP-PPase_MazG-like_C"/>
</dbReference>
<dbReference type="GO" id="GO:0046081">
    <property type="term" value="P:dUTP catabolic process"/>
    <property type="evidence" value="ECO:0007669"/>
    <property type="project" value="TreeGrafter"/>
</dbReference>
<dbReference type="GO" id="GO:0047429">
    <property type="term" value="F:nucleoside triphosphate diphosphatase activity"/>
    <property type="evidence" value="ECO:0007669"/>
    <property type="project" value="InterPro"/>
</dbReference>
<dbReference type="PANTHER" id="PTHR30522">
    <property type="entry name" value="NUCLEOSIDE TRIPHOSPHATE PYROPHOSPHOHYDROLASE"/>
    <property type="match status" value="1"/>
</dbReference>
<dbReference type="InterPro" id="IPR035013">
    <property type="entry name" value="YabN_N"/>
</dbReference>
<dbReference type="Pfam" id="PF00590">
    <property type="entry name" value="TP_methylase"/>
    <property type="match status" value="1"/>
</dbReference>
<evidence type="ECO:0000313" key="3">
    <source>
        <dbReference type="EMBL" id="SDC55354.1"/>
    </source>
</evidence>
<dbReference type="InterPro" id="IPR011551">
    <property type="entry name" value="NTP_PyrPHydrolase_MazG"/>
</dbReference>
<dbReference type="NCBIfam" id="NF007113">
    <property type="entry name" value="PRK09562.1"/>
    <property type="match status" value="1"/>
</dbReference>
<feature type="domain" description="Tetrapyrrole methylase" evidence="1">
    <location>
        <begin position="6"/>
        <end position="203"/>
    </location>
</feature>
<feature type="domain" description="NTP pyrophosphohydrolase MazG-like" evidence="2">
    <location>
        <begin position="386"/>
        <end position="447"/>
    </location>
</feature>
<dbReference type="InterPro" id="IPR004518">
    <property type="entry name" value="MazG-like_dom"/>
</dbReference>
<dbReference type="InterPro" id="IPR048015">
    <property type="entry name" value="NTP-PPase_MazG-like_N"/>
</dbReference>
<dbReference type="PANTHER" id="PTHR30522:SF0">
    <property type="entry name" value="NUCLEOSIDE TRIPHOSPHATE PYROPHOSPHOHYDROLASE"/>
    <property type="match status" value="1"/>
</dbReference>
<dbReference type="InterPro" id="IPR035996">
    <property type="entry name" value="4pyrrol_Methylase_sf"/>
</dbReference>
<evidence type="ECO:0000259" key="2">
    <source>
        <dbReference type="Pfam" id="PF03819"/>
    </source>
</evidence>
<dbReference type="GO" id="GO:0008168">
    <property type="term" value="F:methyltransferase activity"/>
    <property type="evidence" value="ECO:0007669"/>
    <property type="project" value="UniProtKB-KW"/>
</dbReference>
<dbReference type="GO" id="GO:0046061">
    <property type="term" value="P:dATP catabolic process"/>
    <property type="evidence" value="ECO:0007669"/>
    <property type="project" value="TreeGrafter"/>
</dbReference>
<reference evidence="4" key="1">
    <citation type="submission" date="2016-09" db="EMBL/GenBank/DDBJ databases">
        <authorList>
            <person name="Varghese N."/>
            <person name="Submissions S."/>
        </authorList>
    </citation>
    <scope>NUCLEOTIDE SEQUENCE [LARGE SCALE GENOMIC DNA]</scope>
    <source>
        <strain evidence="4">S5</strain>
    </source>
</reference>
<sequence>MSQIDVIGLGAGEIDQLSLGLYRQLTKTSAKIYARTADHPVLETLKQEGVTFETFDDFYRQFDSFESVYQAIAKELVELAHQQESIIYVVPGHPMLAERTVQLLLESELTVDIKGGQSYLDDLFTSLKIDPIEGFQFLDATSFSRDLIDYTHHLIFCQVYDTQSASELKLELLEDLDPNHPVTIVEAAGTKTESIETVPLVELDRTVTLSNLTSVYVQPATPDELNHRFFRLKQVIHDLRAPGGCPWDRAQTHESLRHHLIDEAYELIDAINEEDDEGIVEELGDVLLQVMLHSQIGEDAGYFTVEDVTKAVTDKMIRRHPHVFGDVKVDTEEELHANWNRIKATEKNHQTDHSRLDRVPESAHGLVRSQSIQKEAAKVGFDHPSEEAYFNKLLEEMEEIKEVRIHSAHQLEEEIGDLLFAAVNLARFYKVNSDLALRGANDKFERRFRYIEKAISDRGNSVDTTSLEEMDRLWEECKKQEESEENETR</sequence>
<organism evidence="3 4">
    <name type="scientific">Pelagirhabdus alkalitolerans</name>
    <dbReference type="NCBI Taxonomy" id="1612202"/>
    <lineage>
        <taxon>Bacteria</taxon>
        <taxon>Bacillati</taxon>
        <taxon>Bacillota</taxon>
        <taxon>Bacilli</taxon>
        <taxon>Bacillales</taxon>
        <taxon>Bacillaceae</taxon>
        <taxon>Pelagirhabdus</taxon>
    </lineage>
</organism>
<keyword evidence="3" id="KW-0489">Methyltransferase</keyword>
<dbReference type="Gene3D" id="1.10.287.1080">
    <property type="entry name" value="MazG-like"/>
    <property type="match status" value="2"/>
</dbReference>
<dbReference type="NCBIfam" id="TIGR00444">
    <property type="entry name" value="mazG"/>
    <property type="match status" value="1"/>
</dbReference>
<dbReference type="GO" id="GO:0006950">
    <property type="term" value="P:response to stress"/>
    <property type="evidence" value="ECO:0007669"/>
    <property type="project" value="UniProtKB-ARBA"/>
</dbReference>
<dbReference type="SUPFAM" id="SSF53790">
    <property type="entry name" value="Tetrapyrrole methylase"/>
    <property type="match status" value="1"/>
</dbReference>
<dbReference type="STRING" id="1612202.SAMN05421734_11131"/>
<dbReference type="OrthoDB" id="9808939at2"/>
<proteinExistence type="predicted"/>
<dbReference type="RefSeq" id="WP_090796956.1">
    <property type="nucleotide sequence ID" value="NZ_FMYI01000011.1"/>
</dbReference>
<dbReference type="PIRSF" id="PIRSF002845">
    <property type="entry name" value="Ttrprl_mtas_MazG"/>
    <property type="match status" value="1"/>
</dbReference>